<dbReference type="Proteomes" id="UP000555103">
    <property type="component" value="Unassembled WGS sequence"/>
</dbReference>
<protein>
    <recommendedName>
        <fullName evidence="1">DUF4377 domain-containing protein</fullName>
    </recommendedName>
</protein>
<comment type="caution">
    <text evidence="2">The sequence shown here is derived from an EMBL/GenBank/DDBJ whole genome shotgun (WGS) entry which is preliminary data.</text>
</comment>
<evidence type="ECO:0000259" key="1">
    <source>
        <dbReference type="Pfam" id="PF14302"/>
    </source>
</evidence>
<feature type="domain" description="DUF4377" evidence="1">
    <location>
        <begin position="28"/>
        <end position="102"/>
    </location>
</feature>
<proteinExistence type="predicted"/>
<dbReference type="InterPro" id="IPR025485">
    <property type="entry name" value="DUF4377"/>
</dbReference>
<organism evidence="2 3">
    <name type="scientific">Dysgonomonas hofstadii</name>
    <dbReference type="NCBI Taxonomy" id="637886"/>
    <lineage>
        <taxon>Bacteria</taxon>
        <taxon>Pseudomonadati</taxon>
        <taxon>Bacteroidota</taxon>
        <taxon>Bacteroidia</taxon>
        <taxon>Bacteroidales</taxon>
        <taxon>Dysgonomonadaceae</taxon>
        <taxon>Dysgonomonas</taxon>
    </lineage>
</organism>
<dbReference type="PROSITE" id="PS51257">
    <property type="entry name" value="PROKAR_LIPOPROTEIN"/>
    <property type="match status" value="1"/>
</dbReference>
<keyword evidence="3" id="KW-1185">Reference proteome</keyword>
<dbReference type="RefSeq" id="WP_183305324.1">
    <property type="nucleotide sequence ID" value="NZ_JACIEP010000001.1"/>
</dbReference>
<gene>
    <name evidence="2" type="ORF">GGR21_000267</name>
</gene>
<accession>A0A840CP80</accession>
<dbReference type="Pfam" id="PF14302">
    <property type="entry name" value="DUF4377"/>
    <property type="match status" value="1"/>
</dbReference>
<dbReference type="EMBL" id="JACIEP010000001">
    <property type="protein sequence ID" value="MBB4034382.1"/>
    <property type="molecule type" value="Genomic_DNA"/>
</dbReference>
<sequence>MHKSVLFLFAITMFFASCGNSEKTEKLTVASQLGDCIGVAPMKCLYVKKDGQTEWEFFYNNINGFNYEPGYEYVIEVKVDSVANPAADRSSLKYTLVKEISKEQKTSENLPQVKVEEFDEVLTLDSIQ</sequence>
<name>A0A840CP80_9BACT</name>
<reference evidence="2 3" key="1">
    <citation type="submission" date="2020-08" db="EMBL/GenBank/DDBJ databases">
        <title>Genomic Encyclopedia of Type Strains, Phase IV (KMG-IV): sequencing the most valuable type-strain genomes for metagenomic binning, comparative biology and taxonomic classification.</title>
        <authorList>
            <person name="Goeker M."/>
        </authorList>
    </citation>
    <scope>NUCLEOTIDE SEQUENCE [LARGE SCALE GENOMIC DNA]</scope>
    <source>
        <strain evidence="2 3">DSM 104969</strain>
    </source>
</reference>
<evidence type="ECO:0000313" key="3">
    <source>
        <dbReference type="Proteomes" id="UP000555103"/>
    </source>
</evidence>
<dbReference type="AlphaFoldDB" id="A0A840CP80"/>
<evidence type="ECO:0000313" key="2">
    <source>
        <dbReference type="EMBL" id="MBB4034382.1"/>
    </source>
</evidence>